<dbReference type="KEGG" id="epe:CI789_09530"/>
<dbReference type="AlphaFoldDB" id="A0A3S7S4F7"/>
<dbReference type="EMBL" id="JACYNN010000001">
    <property type="protein sequence ID" value="MBD8105394.1"/>
    <property type="molecule type" value="Genomic_DNA"/>
</dbReference>
<dbReference type="RefSeq" id="WP_118664262.1">
    <property type="nucleotide sequence ID" value="NZ_CP022725.1"/>
</dbReference>
<reference evidence="1 4" key="2">
    <citation type="journal article" date="2020" name="FEMS Microbiol. Ecol.">
        <title>Temporal dynamics of bacterial communities during seed development and maturation.</title>
        <authorList>
            <person name="Chesneau G."/>
            <person name="Torres-Cortes G."/>
            <person name="Briand M."/>
            <person name="Darrasse A."/>
            <person name="Preveaux A."/>
            <person name="Marais C."/>
            <person name="Jacques M.A."/>
            <person name="Shade A."/>
            <person name="Barret M."/>
        </authorList>
    </citation>
    <scope>NUCLEOTIDE SEQUENCE [LARGE SCALE GENOMIC DNA]</scope>
    <source>
        <strain evidence="1 4">CFBP13732</strain>
    </source>
</reference>
<name>A0A3S7S4F7_9GAMM</name>
<accession>A0A3S7S4F7</accession>
<evidence type="ECO:0000313" key="1">
    <source>
        <dbReference type="EMBL" id="MBD8105394.1"/>
    </source>
</evidence>
<dbReference type="EMBL" id="QGAC01000001">
    <property type="protein sequence ID" value="TKJ94916.1"/>
    <property type="molecule type" value="Genomic_DNA"/>
</dbReference>
<organism evidence="2 3">
    <name type="scientific">Erwinia persicina</name>
    <dbReference type="NCBI Taxonomy" id="55211"/>
    <lineage>
        <taxon>Bacteria</taxon>
        <taxon>Pseudomonadati</taxon>
        <taxon>Pseudomonadota</taxon>
        <taxon>Gammaproteobacteria</taxon>
        <taxon>Enterobacterales</taxon>
        <taxon>Erwiniaceae</taxon>
        <taxon>Erwinia</taxon>
    </lineage>
</organism>
<dbReference type="Proteomes" id="UP000306393">
    <property type="component" value="Unassembled WGS sequence"/>
</dbReference>
<gene>
    <name evidence="2" type="ORF">EpCFBP13511_00725</name>
    <name evidence="1" type="ORF">IFT93_03025</name>
</gene>
<evidence type="ECO:0000313" key="4">
    <source>
        <dbReference type="Proteomes" id="UP000661012"/>
    </source>
</evidence>
<reference evidence="2 3" key="1">
    <citation type="journal article" date="2019" name="Sci. Rep.">
        <title>Differences in resource use lead to coexistence of seed-transmitted microbial populations.</title>
        <authorList>
            <person name="Torres-Cortes G."/>
            <person name="Garcia B.J."/>
            <person name="Compant S."/>
            <person name="Rezki S."/>
            <person name="Jones P."/>
            <person name="Preveaux A."/>
            <person name="Briand M."/>
            <person name="Roulet A."/>
            <person name="Bouchez O."/>
            <person name="Jacobson D."/>
            <person name="Barret M."/>
        </authorList>
    </citation>
    <scope>NUCLEOTIDE SEQUENCE [LARGE SCALE GENOMIC DNA]</scope>
    <source>
        <strain evidence="2 3">CFBP13511</strain>
    </source>
</reference>
<dbReference type="Proteomes" id="UP000661012">
    <property type="component" value="Unassembled WGS sequence"/>
</dbReference>
<proteinExistence type="predicted"/>
<keyword evidence="4" id="KW-1185">Reference proteome</keyword>
<dbReference type="OrthoDB" id="6902921at2"/>
<dbReference type="GeneID" id="67477062"/>
<sequence length="103" mass="11220">MDAEHAVDVVCARLLGENAIPLKIRSRKGVSAAEVSELFLAIDVLTGHYRGQDTIPKKLALAFVDVYVGFSVADTFYDQDELERYEAIGIALQDKACALFDGA</sequence>
<evidence type="ECO:0000313" key="2">
    <source>
        <dbReference type="EMBL" id="TKJ94916.1"/>
    </source>
</evidence>
<comment type="caution">
    <text evidence="2">The sequence shown here is derived from an EMBL/GenBank/DDBJ whole genome shotgun (WGS) entry which is preliminary data.</text>
</comment>
<dbReference type="STRING" id="1219360.GCA_001571305_01105"/>
<evidence type="ECO:0000313" key="3">
    <source>
        <dbReference type="Proteomes" id="UP000306393"/>
    </source>
</evidence>
<protein>
    <submittedName>
        <fullName evidence="2">Uncharacterized protein</fullName>
    </submittedName>
</protein>